<feature type="compositionally biased region" description="Low complexity" evidence="1">
    <location>
        <begin position="86"/>
        <end position="111"/>
    </location>
</feature>
<feature type="compositionally biased region" description="Basic residues" evidence="1">
    <location>
        <begin position="112"/>
        <end position="128"/>
    </location>
</feature>
<evidence type="ECO:0000256" key="1">
    <source>
        <dbReference type="SAM" id="MobiDB-lite"/>
    </source>
</evidence>
<organism evidence="2 3">
    <name type="scientific">Fusarium falciforme</name>
    <dbReference type="NCBI Taxonomy" id="195108"/>
    <lineage>
        <taxon>Eukaryota</taxon>
        <taxon>Fungi</taxon>
        <taxon>Dikarya</taxon>
        <taxon>Ascomycota</taxon>
        <taxon>Pezizomycotina</taxon>
        <taxon>Sordariomycetes</taxon>
        <taxon>Hypocreomycetidae</taxon>
        <taxon>Hypocreales</taxon>
        <taxon>Nectriaceae</taxon>
        <taxon>Fusarium</taxon>
        <taxon>Fusarium solani species complex</taxon>
    </lineage>
</organism>
<evidence type="ECO:0000313" key="3">
    <source>
        <dbReference type="Proteomes" id="UP001152087"/>
    </source>
</evidence>
<dbReference type="EMBL" id="JAOQAV010000013">
    <property type="protein sequence ID" value="KAJ4189364.1"/>
    <property type="molecule type" value="Genomic_DNA"/>
</dbReference>
<comment type="caution">
    <text evidence="2">The sequence shown here is derived from an EMBL/GenBank/DDBJ whole genome shotgun (WGS) entry which is preliminary data.</text>
</comment>
<reference evidence="2" key="1">
    <citation type="submission" date="2022-09" db="EMBL/GenBank/DDBJ databases">
        <title>Fusarium specimens isolated from Avocado Roots.</title>
        <authorList>
            <person name="Stajich J."/>
            <person name="Roper C."/>
            <person name="Heimlech-Rivalta G."/>
        </authorList>
    </citation>
    <scope>NUCLEOTIDE SEQUENCE</scope>
    <source>
        <strain evidence="2">A02</strain>
    </source>
</reference>
<name>A0A9W8V312_9HYPO</name>
<evidence type="ECO:0000313" key="2">
    <source>
        <dbReference type="EMBL" id="KAJ4189364.1"/>
    </source>
</evidence>
<dbReference type="OrthoDB" id="4509729at2759"/>
<sequence length="211" mass="23736">MVSSLDVRPHFFAGQSRPVSSTSVSSTSNSLNAISTPINSNTFSLPKMASGAHNYSFALQKYMLLQEQHQELCGRLDQIRPELTITTRSLNSSPSTSPTRSSSSSLSVPSSPKRHSRSSGRHHSRTHARCSGWEDRNELTTIVDEETLFEISAEEHRLSEVNESIKRTLTELLNCSSVRADRAFRTWVQTRLMETEKELRIGRRRRSSGNE</sequence>
<proteinExistence type="predicted"/>
<feature type="region of interest" description="Disordered" evidence="1">
    <location>
        <begin position="85"/>
        <end position="131"/>
    </location>
</feature>
<keyword evidence="3" id="KW-1185">Reference proteome</keyword>
<dbReference type="Proteomes" id="UP001152087">
    <property type="component" value="Unassembled WGS sequence"/>
</dbReference>
<gene>
    <name evidence="2" type="ORF">NW755_006183</name>
</gene>
<protein>
    <submittedName>
        <fullName evidence="2">Uncharacterized protein</fullName>
    </submittedName>
</protein>
<dbReference type="AlphaFoldDB" id="A0A9W8V312"/>
<accession>A0A9W8V312</accession>